<dbReference type="AlphaFoldDB" id="A0A346Y1Z1"/>
<dbReference type="Gene3D" id="3.40.50.200">
    <property type="entry name" value="Peptidase S8/S53 domain"/>
    <property type="match status" value="1"/>
</dbReference>
<dbReference type="EMBL" id="CP031165">
    <property type="protein sequence ID" value="AXV08488.1"/>
    <property type="molecule type" value="Genomic_DNA"/>
</dbReference>
<dbReference type="Pfam" id="PF04122">
    <property type="entry name" value="CW_binding_2"/>
    <property type="match status" value="1"/>
</dbReference>
<evidence type="ECO:0000313" key="8">
    <source>
        <dbReference type="Proteomes" id="UP000264006"/>
    </source>
</evidence>
<dbReference type="InterPro" id="IPR022398">
    <property type="entry name" value="Peptidase_S8_His-AS"/>
</dbReference>
<dbReference type="InterPro" id="IPR000209">
    <property type="entry name" value="Peptidase_S8/S53_dom"/>
</dbReference>
<name>A0A346Y1Z1_9ACTN</name>
<keyword evidence="2 5" id="KW-0645">Protease</keyword>
<dbReference type="PROSITE" id="PS51892">
    <property type="entry name" value="SUBTILASE"/>
    <property type="match status" value="1"/>
</dbReference>
<feature type="active site" description="Charge relay system" evidence="5">
    <location>
        <position position="99"/>
    </location>
</feature>
<dbReference type="Pfam" id="PF00082">
    <property type="entry name" value="Peptidase_S8"/>
    <property type="match status" value="1"/>
</dbReference>
<evidence type="ECO:0000256" key="2">
    <source>
        <dbReference type="ARBA" id="ARBA00022670"/>
    </source>
</evidence>
<dbReference type="GO" id="GO:0006508">
    <property type="term" value="P:proteolysis"/>
    <property type="evidence" value="ECO:0007669"/>
    <property type="project" value="UniProtKB-KW"/>
</dbReference>
<dbReference type="PANTHER" id="PTHR43806:SF11">
    <property type="entry name" value="CEREVISIN-RELATED"/>
    <property type="match status" value="1"/>
</dbReference>
<dbReference type="PRINTS" id="PR00723">
    <property type="entry name" value="SUBTILISIN"/>
</dbReference>
<keyword evidence="8" id="KW-1185">Reference proteome</keyword>
<reference evidence="7 8" key="1">
    <citation type="submission" date="2018-09" db="EMBL/GenBank/DDBJ databases">
        <title>Complete genome sequence of Euzebya sp. DY32-46 isolated from seawater of Pacific Ocean.</title>
        <authorList>
            <person name="Xu L."/>
            <person name="Wu Y.-H."/>
            <person name="Xu X.-W."/>
        </authorList>
    </citation>
    <scope>NUCLEOTIDE SEQUENCE [LARGE SCALE GENOMIC DNA]</scope>
    <source>
        <strain evidence="7 8">DY32-46</strain>
    </source>
</reference>
<dbReference type="Proteomes" id="UP000264006">
    <property type="component" value="Chromosome"/>
</dbReference>
<keyword evidence="3 5" id="KW-0378">Hydrolase</keyword>
<feature type="domain" description="Peptidase S8/S53" evidence="6">
    <location>
        <begin position="90"/>
        <end position="340"/>
    </location>
</feature>
<feature type="active site" description="Charge relay system" evidence="5">
    <location>
        <position position="287"/>
    </location>
</feature>
<dbReference type="GO" id="GO:0004252">
    <property type="term" value="F:serine-type endopeptidase activity"/>
    <property type="evidence" value="ECO:0007669"/>
    <property type="project" value="UniProtKB-UniRule"/>
</dbReference>
<evidence type="ECO:0000256" key="4">
    <source>
        <dbReference type="ARBA" id="ARBA00022825"/>
    </source>
</evidence>
<protein>
    <submittedName>
        <fullName evidence="7">Peptidase S8 and S53, subtilisin, kexin, sedolisin</fullName>
    </submittedName>
</protein>
<evidence type="ECO:0000313" key="7">
    <source>
        <dbReference type="EMBL" id="AXV08488.1"/>
    </source>
</evidence>
<dbReference type="InterPro" id="IPR036852">
    <property type="entry name" value="Peptidase_S8/S53_dom_sf"/>
</dbReference>
<sequence>MAVLLVAAPAAATTEGPAQDTTSHVRAAFVEPHVDDARVVRIEGAGPDTAQALPDPRLFVDAVDRADPYRVHQWGLDVIGEEVLLGGERGAGITVAVVDSGVDAAHPELAGAVVDGWSVFGTDWGHDTLGHGTAVAGIIAARADDGTGMAGLADAVDIVSVKVVDPDGGAWASDVAEGILWAVDRGVDVINISLTTDVDAPVLRHAVRIAMEEGVVVVASAGNHGSDGNATMYPAAVEGVVGVAPLEESLAGTTFGSHGDWVDLSAPGTRVFTTAPGGGHTVVNGGSFAAPFVVGALAHLLSVAPHTTAGPLSPDSAIQRLVDSTVDVGRRGWDERTGAGALDLAAALVDLGPRRILGWGRAERAASLAATAIGDGRATSAVLVSDDGWADALSGTGLVGPDVPLLLAGHGGIPAATRRELSRVLPRGSEVVLLGGEQVLPQLVVDELEAGGWMPVRVSGPSRIETALAVASRPSLAESDTVLLASADGWVDAVAGGVAAARLGVPLLLTSGEVLHPAVAAHLAALQPTTIVLLGGPAALSMDLEEAVAATTGVTPTRAGGMDRRETAEAIRDLLLADAAGMTVIDGWDDDAWVDGLAASPLGLPIAIAPGPGGATIQSSGVLATRQRVVDAAS</sequence>
<evidence type="ECO:0000256" key="1">
    <source>
        <dbReference type="ARBA" id="ARBA00011073"/>
    </source>
</evidence>
<dbReference type="PROSITE" id="PS00136">
    <property type="entry name" value="SUBTILASE_ASP"/>
    <property type="match status" value="1"/>
</dbReference>
<dbReference type="InterPro" id="IPR050131">
    <property type="entry name" value="Peptidase_S8_subtilisin-like"/>
</dbReference>
<feature type="active site" description="Charge relay system" evidence="5">
    <location>
        <position position="131"/>
    </location>
</feature>
<accession>A0A346Y1Z1</accession>
<dbReference type="InterPro" id="IPR007253">
    <property type="entry name" value="Cell_wall-bd_2"/>
</dbReference>
<dbReference type="PROSITE" id="PS00137">
    <property type="entry name" value="SUBTILASE_HIS"/>
    <property type="match status" value="1"/>
</dbReference>
<keyword evidence="4 5" id="KW-0720">Serine protease</keyword>
<dbReference type="KEGG" id="euz:DVS28_a3816"/>
<gene>
    <name evidence="7" type="ORF">DVS28_a3816</name>
</gene>
<dbReference type="InterPro" id="IPR015500">
    <property type="entry name" value="Peptidase_S8_subtilisin-rel"/>
</dbReference>
<dbReference type="SUPFAM" id="SSF52743">
    <property type="entry name" value="Subtilisin-like"/>
    <property type="match status" value="1"/>
</dbReference>
<proteinExistence type="inferred from homology"/>
<dbReference type="PANTHER" id="PTHR43806">
    <property type="entry name" value="PEPTIDASE S8"/>
    <property type="match status" value="1"/>
</dbReference>
<evidence type="ECO:0000259" key="6">
    <source>
        <dbReference type="Pfam" id="PF00082"/>
    </source>
</evidence>
<comment type="similarity">
    <text evidence="1 5">Belongs to the peptidase S8 family.</text>
</comment>
<dbReference type="InterPro" id="IPR023827">
    <property type="entry name" value="Peptidase_S8_Asp-AS"/>
</dbReference>
<evidence type="ECO:0000256" key="5">
    <source>
        <dbReference type="PROSITE-ProRule" id="PRU01240"/>
    </source>
</evidence>
<evidence type="ECO:0000256" key="3">
    <source>
        <dbReference type="ARBA" id="ARBA00022801"/>
    </source>
</evidence>
<organism evidence="7 8">
    <name type="scientific">Euzebya pacifica</name>
    <dbReference type="NCBI Taxonomy" id="1608957"/>
    <lineage>
        <taxon>Bacteria</taxon>
        <taxon>Bacillati</taxon>
        <taxon>Actinomycetota</taxon>
        <taxon>Nitriliruptoria</taxon>
        <taxon>Euzebyales</taxon>
    </lineage>
</organism>